<evidence type="ECO:0000256" key="4">
    <source>
        <dbReference type="ARBA" id="ARBA00022692"/>
    </source>
</evidence>
<evidence type="ECO:0000313" key="9">
    <source>
        <dbReference type="Proteomes" id="UP000473325"/>
    </source>
</evidence>
<dbReference type="PANTHER" id="PTHR30250">
    <property type="entry name" value="PST FAMILY PREDICTED COLANIC ACID TRANSPORTER"/>
    <property type="match status" value="1"/>
</dbReference>
<feature type="transmembrane region" description="Helical" evidence="7">
    <location>
        <begin position="389"/>
        <end position="407"/>
    </location>
</feature>
<keyword evidence="9" id="KW-1185">Reference proteome</keyword>
<sequence length="529" mass="55580">MTGSGRTAGGAPEVAVDALIELEPEVENPALRGQLSQGTLSTQVRRGVAWNAGTRVFEQVLQLAATAILARVLGPEAYGQAALVAIVAGFAAIFIDMGIPGAVIQAPRLDNRLLSTAFWMNLATGIVMALIVCAVAVPVARFYGEPELSGLIMLSSLTFVLSLNAVHVALMQRALQFKRIGKMTFVTATAGVLTTLGAALLGLGAVSLVLGPIASRLVSVIQVQNAVRWWPTAKPSRAAARSLWAFGGGLTGFNIVNYAAGSADRFVLGRFVDVTAVGYYGRAVNLMMLPVQQTAGALSRVFFPAFASMVQDPPRLRRAWLRLVHAAWLLGLPLGVGLAVSAPAAVQVLYGDQWSAVVPLLVVLSGTIPFLLVSANASPLYQAMGETALQFRLSMVAAVAAISLILVGAQWGALGVAAAVLTRAPVSLAINLPPLMRRLEVRWRDLVLPLWRIALAAALMGAAAYGVGLLLSDQPAAVTLAGQVATGGVVYLGLIWPLEQRAIRELIGSRKRRGGRARSTEEAREADPA</sequence>
<feature type="transmembrane region" description="Helical" evidence="7">
    <location>
        <begin position="183"/>
        <end position="210"/>
    </location>
</feature>
<organism evidence="8 9">
    <name type="scientific">Nocardioides flavescens</name>
    <dbReference type="NCBI Taxonomy" id="2691959"/>
    <lineage>
        <taxon>Bacteria</taxon>
        <taxon>Bacillati</taxon>
        <taxon>Actinomycetota</taxon>
        <taxon>Actinomycetes</taxon>
        <taxon>Propionibacteriales</taxon>
        <taxon>Nocardioidaceae</taxon>
        <taxon>Nocardioides</taxon>
    </lineage>
</organism>
<evidence type="ECO:0000256" key="3">
    <source>
        <dbReference type="ARBA" id="ARBA00022475"/>
    </source>
</evidence>
<comment type="similarity">
    <text evidence="2">Belongs to the polysaccharide synthase family.</text>
</comment>
<evidence type="ECO:0000256" key="2">
    <source>
        <dbReference type="ARBA" id="ARBA00007430"/>
    </source>
</evidence>
<feature type="transmembrane region" description="Helical" evidence="7">
    <location>
        <begin position="413"/>
        <end position="432"/>
    </location>
</feature>
<feature type="transmembrane region" description="Helical" evidence="7">
    <location>
        <begin position="477"/>
        <end position="496"/>
    </location>
</feature>
<feature type="transmembrane region" description="Helical" evidence="7">
    <location>
        <begin position="326"/>
        <end position="350"/>
    </location>
</feature>
<feature type="transmembrane region" description="Helical" evidence="7">
    <location>
        <begin position="116"/>
        <end position="139"/>
    </location>
</feature>
<dbReference type="Pfam" id="PF13440">
    <property type="entry name" value="Polysacc_synt_3"/>
    <property type="match status" value="1"/>
</dbReference>
<dbReference type="PANTHER" id="PTHR30250:SF10">
    <property type="entry name" value="LIPOPOLYSACCHARIDE BIOSYNTHESIS PROTEIN WZXC"/>
    <property type="match status" value="1"/>
</dbReference>
<comment type="subcellular location">
    <subcellularLocation>
        <location evidence="1">Cell membrane</location>
        <topology evidence="1">Multi-pass membrane protein</topology>
    </subcellularLocation>
</comment>
<dbReference type="CDD" id="cd13127">
    <property type="entry name" value="MATE_tuaB_like"/>
    <property type="match status" value="1"/>
</dbReference>
<feature type="transmembrane region" description="Helical" evidence="7">
    <location>
        <begin position="238"/>
        <end position="260"/>
    </location>
</feature>
<dbReference type="GO" id="GO:0005886">
    <property type="term" value="C:plasma membrane"/>
    <property type="evidence" value="ECO:0007669"/>
    <property type="project" value="UniProtKB-SubCell"/>
</dbReference>
<dbReference type="Proteomes" id="UP000473325">
    <property type="component" value="Unassembled WGS sequence"/>
</dbReference>
<feature type="transmembrane region" description="Helical" evidence="7">
    <location>
        <begin position="453"/>
        <end position="471"/>
    </location>
</feature>
<evidence type="ECO:0000256" key="6">
    <source>
        <dbReference type="ARBA" id="ARBA00023136"/>
    </source>
</evidence>
<name>A0A6L7EX08_9ACTN</name>
<feature type="transmembrane region" description="Helical" evidence="7">
    <location>
        <begin position="81"/>
        <end position="104"/>
    </location>
</feature>
<reference evidence="8 9" key="1">
    <citation type="submission" date="2019-12" db="EMBL/GenBank/DDBJ databases">
        <authorList>
            <person name="Kun Z."/>
        </authorList>
    </citation>
    <scope>NUCLEOTIDE SEQUENCE [LARGE SCALE GENOMIC DNA]</scope>
    <source>
        <strain evidence="8 9">YIM 123512</strain>
    </source>
</reference>
<feature type="transmembrane region" description="Helical" evidence="7">
    <location>
        <begin position="356"/>
        <end position="377"/>
    </location>
</feature>
<feature type="transmembrane region" description="Helical" evidence="7">
    <location>
        <begin position="151"/>
        <end position="171"/>
    </location>
</feature>
<evidence type="ECO:0000256" key="5">
    <source>
        <dbReference type="ARBA" id="ARBA00022989"/>
    </source>
</evidence>
<keyword evidence="5 7" id="KW-1133">Transmembrane helix</keyword>
<keyword evidence="3" id="KW-1003">Cell membrane</keyword>
<dbReference type="EMBL" id="WUEK01000005">
    <property type="protein sequence ID" value="MXG89968.1"/>
    <property type="molecule type" value="Genomic_DNA"/>
</dbReference>
<dbReference type="RefSeq" id="WP_160877881.1">
    <property type="nucleotide sequence ID" value="NZ_WUEK01000005.1"/>
</dbReference>
<dbReference type="InterPro" id="IPR050833">
    <property type="entry name" value="Poly_Biosynth_Transport"/>
</dbReference>
<evidence type="ECO:0000313" key="8">
    <source>
        <dbReference type="EMBL" id="MXG89968.1"/>
    </source>
</evidence>
<evidence type="ECO:0000256" key="1">
    <source>
        <dbReference type="ARBA" id="ARBA00004651"/>
    </source>
</evidence>
<evidence type="ECO:0000256" key="7">
    <source>
        <dbReference type="SAM" id="Phobius"/>
    </source>
</evidence>
<dbReference type="AlphaFoldDB" id="A0A6L7EX08"/>
<keyword evidence="6 7" id="KW-0472">Membrane</keyword>
<protein>
    <submittedName>
        <fullName evidence="8">Oligosaccharide flippase family protein</fullName>
    </submittedName>
</protein>
<accession>A0A6L7EX08</accession>
<comment type="caution">
    <text evidence="8">The sequence shown here is derived from an EMBL/GenBank/DDBJ whole genome shotgun (WGS) entry which is preliminary data.</text>
</comment>
<proteinExistence type="inferred from homology"/>
<gene>
    <name evidence="8" type="ORF">GRQ65_10425</name>
</gene>
<keyword evidence="4 7" id="KW-0812">Transmembrane</keyword>